<dbReference type="InterPro" id="IPR010611">
    <property type="entry name" value="3D_dom"/>
</dbReference>
<dbReference type="RefSeq" id="WP_349659739.1">
    <property type="nucleotide sequence ID" value="NZ_JBEGDG010000007.1"/>
</dbReference>
<dbReference type="InterPro" id="IPR059180">
    <property type="entry name" value="3D_YorM"/>
</dbReference>
<dbReference type="InterPro" id="IPR051933">
    <property type="entry name" value="Resuscitation_pf_RpfB"/>
</dbReference>
<evidence type="ECO:0000256" key="1">
    <source>
        <dbReference type="ARBA" id="ARBA00022729"/>
    </source>
</evidence>
<evidence type="ECO:0000256" key="2">
    <source>
        <dbReference type="SAM" id="Coils"/>
    </source>
</evidence>
<protein>
    <submittedName>
        <fullName evidence="4">3D domain-containing protein</fullName>
    </submittedName>
</protein>
<keyword evidence="5" id="KW-1185">Reference proteome</keyword>
<dbReference type="Pfam" id="PF06725">
    <property type="entry name" value="3D"/>
    <property type="match status" value="1"/>
</dbReference>
<comment type="caution">
    <text evidence="4">The sequence shown here is derived from an EMBL/GenBank/DDBJ whole genome shotgun (WGS) entry which is preliminary data.</text>
</comment>
<dbReference type="EMBL" id="JBEGDG010000007">
    <property type="protein sequence ID" value="MEQ6355109.1"/>
    <property type="molecule type" value="Genomic_DNA"/>
</dbReference>
<accession>A0ABV1MU20</accession>
<proteinExistence type="predicted"/>
<reference evidence="4 5" key="1">
    <citation type="submission" date="2024-06" db="EMBL/GenBank/DDBJ databases">
        <title>Lysinibacillus zambalefons sp. nov., a Novel Firmicute Isolated from the Poon Bato Zambales Hyperalkaline Spring.</title>
        <authorList>
            <person name="Aja J.A."/>
            <person name="Lazaro J.E.H."/>
            <person name="Llorin L.D."/>
            <person name="Lim K.R."/>
            <person name="Teodosio J."/>
            <person name="Dalisay D.S."/>
        </authorList>
    </citation>
    <scope>NUCLEOTIDE SEQUENCE [LARGE SCALE GENOMIC DNA]</scope>
    <source>
        <strain evidence="4 5">M3</strain>
    </source>
</reference>
<dbReference type="PANTHER" id="PTHR39160">
    <property type="entry name" value="CELL WALL-BINDING PROTEIN YOCH"/>
    <property type="match status" value="1"/>
</dbReference>
<feature type="coiled-coil region" evidence="2">
    <location>
        <begin position="62"/>
        <end position="132"/>
    </location>
</feature>
<sequence length="254" mass="28984">MKKLTKTLTVPTLITCTLGWAWFASQAIEESNKVGTSESSNVIKRMEDIKKNSIVYQVESFHKEYERLKEEERKRLEELERQRLEKLEKERQAKLEQERLARIEKERQLAEAKRIEEAKKAEQVRLANEKKKQSVQNVNSNKKVDDSSQSGWVTFNGSYYGANCYQCSGITAVGINVNNTIYYNGYRIIALDPNTIPLWSIVEVKTPNESFKAVVGDTGGRIKGFNADILVDSEARAAQLGRHNIQIRVIGSLK</sequence>
<name>A0ABV1MU20_9BACI</name>
<evidence type="ECO:0000313" key="5">
    <source>
        <dbReference type="Proteomes" id="UP001478862"/>
    </source>
</evidence>
<evidence type="ECO:0000313" key="4">
    <source>
        <dbReference type="EMBL" id="MEQ6355109.1"/>
    </source>
</evidence>
<keyword evidence="2" id="KW-0175">Coiled coil</keyword>
<dbReference type="Proteomes" id="UP001478862">
    <property type="component" value="Unassembled WGS sequence"/>
</dbReference>
<dbReference type="PANTHER" id="PTHR39160:SF6">
    <property type="entry name" value="CELL WALL-BINDING PROTEIN YOCH"/>
    <property type="match status" value="1"/>
</dbReference>
<dbReference type="Gene3D" id="2.40.40.10">
    <property type="entry name" value="RlpA-like domain"/>
    <property type="match status" value="1"/>
</dbReference>
<evidence type="ECO:0000259" key="3">
    <source>
        <dbReference type="Pfam" id="PF06725"/>
    </source>
</evidence>
<organism evidence="4 5">
    <name type="scientific">Lysinibacillus zambalensis</name>
    <dbReference type="NCBI Taxonomy" id="3160866"/>
    <lineage>
        <taxon>Bacteria</taxon>
        <taxon>Bacillati</taxon>
        <taxon>Bacillota</taxon>
        <taxon>Bacilli</taxon>
        <taxon>Bacillales</taxon>
        <taxon>Bacillaceae</taxon>
        <taxon>Lysinibacillus</taxon>
    </lineage>
</organism>
<dbReference type="InterPro" id="IPR036908">
    <property type="entry name" value="RlpA-like_sf"/>
</dbReference>
<keyword evidence="1" id="KW-0732">Signal</keyword>
<gene>
    <name evidence="4" type="ORF">ABNX05_10820</name>
</gene>
<dbReference type="CDD" id="cd14667">
    <property type="entry name" value="3D_containing_proteins"/>
    <property type="match status" value="1"/>
</dbReference>
<feature type="domain" description="3D" evidence="3">
    <location>
        <begin position="188"/>
        <end position="249"/>
    </location>
</feature>